<accession>T0ZDF5</accession>
<dbReference type="EMBL" id="AUZX01016079">
    <property type="protein sequence ID" value="EQD26829.1"/>
    <property type="molecule type" value="Genomic_DNA"/>
</dbReference>
<dbReference type="PANTHER" id="PTHR33498">
    <property type="entry name" value="TRANSPOSASE FOR INSERTION SEQUENCE ELEMENT IS1557"/>
    <property type="match status" value="1"/>
</dbReference>
<comment type="caution">
    <text evidence="2">The sequence shown here is derived from an EMBL/GenBank/DDBJ whole genome shotgun (WGS) entry which is preliminary data.</text>
</comment>
<dbReference type="PANTHER" id="PTHR33498:SF1">
    <property type="entry name" value="TRANSPOSASE FOR INSERTION SEQUENCE ELEMENT IS1557"/>
    <property type="match status" value="1"/>
</dbReference>
<dbReference type="Pfam" id="PF13542">
    <property type="entry name" value="HTH_Tnp_ISL3"/>
    <property type="match status" value="1"/>
</dbReference>
<feature type="domain" description="Transposase IS204/IS1001/IS1096/IS1165 helix-turn-helix" evidence="1">
    <location>
        <begin position="74"/>
        <end position="122"/>
    </location>
</feature>
<feature type="non-terminal residue" evidence="2">
    <location>
        <position position="182"/>
    </location>
</feature>
<evidence type="ECO:0000259" key="1">
    <source>
        <dbReference type="Pfam" id="PF13542"/>
    </source>
</evidence>
<reference evidence="2" key="2">
    <citation type="journal article" date="2014" name="ISME J.">
        <title>Microbial stratification in low pH oxic and suboxic macroscopic growths along an acid mine drainage.</title>
        <authorList>
            <person name="Mendez-Garcia C."/>
            <person name="Mesa V."/>
            <person name="Sprenger R.R."/>
            <person name="Richter M."/>
            <person name="Diez M.S."/>
            <person name="Solano J."/>
            <person name="Bargiela R."/>
            <person name="Golyshina O.V."/>
            <person name="Manteca A."/>
            <person name="Ramos J.L."/>
            <person name="Gallego J.R."/>
            <person name="Llorente I."/>
            <person name="Martins Dos Santos V.A."/>
            <person name="Jensen O.N."/>
            <person name="Pelaez A.I."/>
            <person name="Sanchez J."/>
            <person name="Ferrer M."/>
        </authorList>
    </citation>
    <scope>NUCLEOTIDE SEQUENCE</scope>
</reference>
<sequence>MNKVVIDQATKRVDVYIDHLKVPLNCPVCNLQCTVYDHLKERVWRDRDSIDFVTYVHSDPPRISCRIHGIIQVTIPWSERLSRFTTRFETHAIEVLQSTDVKKASSILGITWNEGWHIMDKAVKRGLSRKTWNPLVIGVDEKSYGKHHNYVTMVYNLIEPAVEYVSFNRKKASLNSYYILIG</sequence>
<reference evidence="2" key="1">
    <citation type="submission" date="2013-08" db="EMBL/GenBank/DDBJ databases">
        <authorList>
            <person name="Mendez C."/>
            <person name="Richter M."/>
            <person name="Ferrer M."/>
            <person name="Sanchez J."/>
        </authorList>
    </citation>
    <scope>NUCLEOTIDE SEQUENCE</scope>
</reference>
<name>T0ZDF5_9ZZZZ</name>
<organism evidence="2">
    <name type="scientific">mine drainage metagenome</name>
    <dbReference type="NCBI Taxonomy" id="410659"/>
    <lineage>
        <taxon>unclassified sequences</taxon>
        <taxon>metagenomes</taxon>
        <taxon>ecological metagenomes</taxon>
    </lineage>
</organism>
<dbReference type="InterPro" id="IPR047951">
    <property type="entry name" value="Transpos_ISL3"/>
</dbReference>
<dbReference type="AlphaFoldDB" id="T0ZDF5"/>
<proteinExistence type="predicted"/>
<gene>
    <name evidence="2" type="ORF">B1A_21753</name>
</gene>
<dbReference type="InterPro" id="IPR032877">
    <property type="entry name" value="Transposase_HTH"/>
</dbReference>
<evidence type="ECO:0000313" key="2">
    <source>
        <dbReference type="EMBL" id="EQD26829.1"/>
    </source>
</evidence>
<protein>
    <submittedName>
        <fullName evidence="2">Transposase IS204/IS1001/IS1096/IS1165 family protein</fullName>
    </submittedName>
</protein>